<dbReference type="OrthoDB" id="5148555at2"/>
<dbReference type="Gene3D" id="3.90.550.60">
    <property type="match status" value="1"/>
</dbReference>
<accession>A0A1A0DQH1</accession>
<gene>
    <name evidence="2" type="ORF">SRCM100623_00148</name>
</gene>
<sequence>MATQEILKENVKGAPMVLQNIIFPALQSVIPEELYFRALNEKVELFRAAPETLSFHAGGRAAFDTYFNGITVERWRELCAIENLNLTLEGSGKFIVRFGLHQLALPHRWLFEQTVELKEGTPVSLDLPFWAGLERGLLYMWVEALEDGYLRGGNVSTTQRPVRDARMAIVITHFNRKPHLLPALQKLEAGLNSAPQWKDRVQVIVVDNSQNVTPDEAGSALVIPNRNLGGAGGFTRGLLYAKDHGFTHCLFMDDDASCDFEAVCRAYMLLSYSTEDRAAIVGSQLRETVPWQLHEAGARFVKGRWIARKHMLDMRNVHHLLLAEMDDSAANYGGWWFFAFPISAVRHFPYPFFVRGDDAEFSLQNKFPLVTMNGICSMAEDFSVKESPMTRYLGLRATMVLMMLNGEEKSKPYLDVFLVWFRGVLFSYNYASAKALILAMKHVMEGPEFFVRNMDMANVRAQIGALTPSEKMVPYDLKDIEVLHHHHHDGRIRRLARLVTLNGTLLPAVLMRDDVRFQFKDFNAAFRDIFRFKHVLYYHEATRTGYVATQNRKLFFELWKEGLALCAKFARAMPALQQAYVKALPNMTTEDFWRHVYKNELTTEKENS</sequence>
<proteinExistence type="predicted"/>
<dbReference type="Pfam" id="PF00535">
    <property type="entry name" value="Glycos_transf_2"/>
    <property type="match status" value="1"/>
</dbReference>
<comment type="caution">
    <text evidence="2">The sequence shown here is derived from an EMBL/GenBank/DDBJ whole genome shotgun (WGS) entry which is preliminary data.</text>
</comment>
<dbReference type="AlphaFoldDB" id="A0A1A0DQH1"/>
<dbReference type="eggNOG" id="COG1216">
    <property type="taxonomic scope" value="Bacteria"/>
</dbReference>
<dbReference type="PATRIC" id="fig|438.15.peg.149"/>
<dbReference type="RefSeq" id="WP_064775769.1">
    <property type="nucleotide sequence ID" value="NZ_LYUD01000001.1"/>
</dbReference>
<dbReference type="InterPro" id="IPR029044">
    <property type="entry name" value="Nucleotide-diphossugar_trans"/>
</dbReference>
<dbReference type="InterPro" id="IPR001173">
    <property type="entry name" value="Glyco_trans_2-like"/>
</dbReference>
<name>A0A1A0DQH1_ACEPA</name>
<organism evidence="2 3">
    <name type="scientific">Acetobacter pasteurianus</name>
    <name type="common">Acetobacter turbidans</name>
    <dbReference type="NCBI Taxonomy" id="438"/>
    <lineage>
        <taxon>Bacteria</taxon>
        <taxon>Pseudomonadati</taxon>
        <taxon>Pseudomonadota</taxon>
        <taxon>Alphaproteobacteria</taxon>
        <taxon>Acetobacterales</taxon>
        <taxon>Acetobacteraceae</taxon>
        <taxon>Acetobacter</taxon>
    </lineage>
</organism>
<feature type="domain" description="Glycosyltransferase 2-like" evidence="1">
    <location>
        <begin position="169"/>
        <end position="270"/>
    </location>
</feature>
<evidence type="ECO:0000313" key="3">
    <source>
        <dbReference type="Proteomes" id="UP000093796"/>
    </source>
</evidence>
<dbReference type="EMBL" id="LYUD01000001">
    <property type="protein sequence ID" value="OAZ76922.1"/>
    <property type="molecule type" value="Genomic_DNA"/>
</dbReference>
<evidence type="ECO:0000259" key="1">
    <source>
        <dbReference type="Pfam" id="PF00535"/>
    </source>
</evidence>
<reference evidence="2 3" key="1">
    <citation type="submission" date="2016-05" db="EMBL/GenBank/DDBJ databases">
        <title>Genome sequencing of Acetobacter pasteurianus strain SRCM100623.</title>
        <authorList>
            <person name="Song Y.R."/>
        </authorList>
    </citation>
    <scope>NUCLEOTIDE SEQUENCE [LARGE SCALE GENOMIC DNA]</scope>
    <source>
        <strain evidence="2 3">SRCM100623</strain>
    </source>
</reference>
<evidence type="ECO:0000313" key="2">
    <source>
        <dbReference type="EMBL" id="OAZ76922.1"/>
    </source>
</evidence>
<dbReference type="SUPFAM" id="SSF53448">
    <property type="entry name" value="Nucleotide-diphospho-sugar transferases"/>
    <property type="match status" value="1"/>
</dbReference>
<dbReference type="Proteomes" id="UP000093796">
    <property type="component" value="Unassembled WGS sequence"/>
</dbReference>
<protein>
    <recommendedName>
        <fullName evidence="1">Glycosyltransferase 2-like domain-containing protein</fullName>
    </recommendedName>
</protein>